<feature type="transmembrane region" description="Helical" evidence="1">
    <location>
        <begin position="149"/>
        <end position="167"/>
    </location>
</feature>
<name>A0ABM3VVC7_ERIEU</name>
<proteinExistence type="predicted"/>
<keyword evidence="1" id="KW-1133">Transmembrane helix</keyword>
<dbReference type="PANTHER" id="PTHR39220">
    <property type="entry name" value="TRANSMEMBRANE PROTEIN PVRIG"/>
    <property type="match status" value="1"/>
</dbReference>
<evidence type="ECO:0000313" key="4">
    <source>
        <dbReference type="Proteomes" id="UP001652624"/>
    </source>
</evidence>
<organism evidence="4 5">
    <name type="scientific">Erinaceus europaeus</name>
    <name type="common">Western European hedgehog</name>
    <dbReference type="NCBI Taxonomy" id="9365"/>
    <lineage>
        <taxon>Eukaryota</taxon>
        <taxon>Metazoa</taxon>
        <taxon>Chordata</taxon>
        <taxon>Craniata</taxon>
        <taxon>Vertebrata</taxon>
        <taxon>Euteleostomi</taxon>
        <taxon>Mammalia</taxon>
        <taxon>Eutheria</taxon>
        <taxon>Laurasiatheria</taxon>
        <taxon>Eulipotyphla</taxon>
        <taxon>Erinaceidae</taxon>
        <taxon>Erinaceinae</taxon>
        <taxon>Erinaceus</taxon>
    </lineage>
</organism>
<accession>A0ABM3VVC7</accession>
<evidence type="ECO:0000259" key="3">
    <source>
        <dbReference type="Pfam" id="PF25456"/>
    </source>
</evidence>
<reference evidence="5" key="1">
    <citation type="submission" date="2025-08" db="UniProtKB">
        <authorList>
            <consortium name="RefSeq"/>
        </authorList>
    </citation>
    <scope>IDENTIFICATION</scope>
</reference>
<dbReference type="InterPro" id="IPR057367">
    <property type="entry name" value="Ig_PVRIG"/>
</dbReference>
<sequence length="274" mass="28739">MGGPPALGLFLTLLTLCIMAGTPDVWVQVHREASAFSLRCGFLGSGSISLATVSCGGPEGAGGTVLAVLHPESGVWNWASDCQARWESRTCVSLTLEQCAGGSLHPNTTFCCKFASFPEGSQEACGSLLLSHEQGHPTPTSASLLRADLAGILGVSGILLFGCVYLLHLLHRQRLWSVPELQPPGSSPQMQATSPASLSSLNTAYATVTNNYHCPGPQASWALISHSPCQHPRATLLGSVHSSFVSVENRLYVQAGEGLGLGPPPPRALEERGM</sequence>
<dbReference type="Pfam" id="PF25456">
    <property type="entry name" value="Ig_PVRIG"/>
    <property type="match status" value="1"/>
</dbReference>
<evidence type="ECO:0000313" key="5">
    <source>
        <dbReference type="RefSeq" id="XP_060028280.1"/>
    </source>
</evidence>
<evidence type="ECO:0000256" key="2">
    <source>
        <dbReference type="SAM" id="SignalP"/>
    </source>
</evidence>
<dbReference type="RefSeq" id="XP_060028280.1">
    <property type="nucleotide sequence ID" value="XM_060172297.1"/>
</dbReference>
<feature type="chain" id="PRO_5047394268" evidence="2">
    <location>
        <begin position="21"/>
        <end position="274"/>
    </location>
</feature>
<dbReference type="InterPro" id="IPR034452">
    <property type="entry name" value="TM_PVRIG"/>
</dbReference>
<keyword evidence="2" id="KW-0732">Signal</keyword>
<dbReference type="Proteomes" id="UP001652624">
    <property type="component" value="Chromosome 15"/>
</dbReference>
<dbReference type="PANTHER" id="PTHR39220:SF1">
    <property type="entry name" value="TRANSMEMBRANE PROTEIN PVRIG"/>
    <property type="match status" value="1"/>
</dbReference>
<dbReference type="GeneID" id="103124152"/>
<feature type="domain" description="Transmembrane protein PVRIG immunoglobulin-like" evidence="3">
    <location>
        <begin position="23"/>
        <end position="131"/>
    </location>
</feature>
<evidence type="ECO:0000256" key="1">
    <source>
        <dbReference type="SAM" id="Phobius"/>
    </source>
</evidence>
<keyword evidence="4" id="KW-1185">Reference proteome</keyword>
<protein>
    <submittedName>
        <fullName evidence="5">Transmembrane protein PVRIG isoform X2</fullName>
    </submittedName>
</protein>
<keyword evidence="1 5" id="KW-0812">Transmembrane</keyword>
<gene>
    <name evidence="5" type="primary">PVRIG</name>
</gene>
<feature type="signal peptide" evidence="2">
    <location>
        <begin position="1"/>
        <end position="20"/>
    </location>
</feature>
<keyword evidence="1" id="KW-0472">Membrane</keyword>